<keyword evidence="1" id="KW-1133">Transmembrane helix</keyword>
<dbReference type="AlphaFoldDB" id="A0A1A8CIK3"/>
<proteinExistence type="predicted"/>
<organism evidence="2">
    <name type="scientific">Nothobranchius kadleci</name>
    <name type="common">African annual killifish</name>
    <dbReference type="NCBI Taxonomy" id="1051664"/>
    <lineage>
        <taxon>Eukaryota</taxon>
        <taxon>Metazoa</taxon>
        <taxon>Chordata</taxon>
        <taxon>Craniata</taxon>
        <taxon>Vertebrata</taxon>
        <taxon>Euteleostomi</taxon>
        <taxon>Actinopterygii</taxon>
        <taxon>Neopterygii</taxon>
        <taxon>Teleostei</taxon>
        <taxon>Neoteleostei</taxon>
        <taxon>Acanthomorphata</taxon>
        <taxon>Ovalentaria</taxon>
        <taxon>Atherinomorphae</taxon>
        <taxon>Cyprinodontiformes</taxon>
        <taxon>Nothobranchiidae</taxon>
        <taxon>Nothobranchius</taxon>
    </lineage>
</organism>
<name>A0A1A8CIK3_NOTKA</name>
<evidence type="ECO:0000256" key="1">
    <source>
        <dbReference type="SAM" id="Phobius"/>
    </source>
</evidence>
<protein>
    <submittedName>
        <fullName evidence="2">Zona pellucida-like domain containing 1</fullName>
    </submittedName>
</protein>
<keyword evidence="1" id="KW-0812">Transmembrane</keyword>
<dbReference type="EMBL" id="HADZ01014942">
    <property type="protein sequence ID" value="SBP78883.1"/>
    <property type="molecule type" value="Transcribed_RNA"/>
</dbReference>
<reference evidence="2" key="2">
    <citation type="submission" date="2016-06" db="EMBL/GenBank/DDBJ databases">
        <title>The genome of a short-lived fish provides insights into sex chromosome evolution and the genetic control of aging.</title>
        <authorList>
            <person name="Reichwald K."/>
            <person name="Felder M."/>
            <person name="Petzold A."/>
            <person name="Koch P."/>
            <person name="Groth M."/>
            <person name="Platzer M."/>
        </authorList>
    </citation>
    <scope>NUCLEOTIDE SEQUENCE</scope>
    <source>
        <tissue evidence="2">Brain</tissue>
    </source>
</reference>
<accession>A0A1A8CIK3</accession>
<sequence>MKTSEFQMNTTTSLLISGVIVLGVISICFFIFSLTLHKCKSSPVSSRSGVHNPVFD</sequence>
<keyword evidence="1" id="KW-0472">Membrane</keyword>
<gene>
    <name evidence="2" type="primary">ZPLD1</name>
</gene>
<evidence type="ECO:0000313" key="2">
    <source>
        <dbReference type="EMBL" id="SBP78883.1"/>
    </source>
</evidence>
<reference evidence="2" key="1">
    <citation type="submission" date="2016-05" db="EMBL/GenBank/DDBJ databases">
        <authorList>
            <person name="Lavstsen T."/>
            <person name="Jespersen J.S."/>
        </authorList>
    </citation>
    <scope>NUCLEOTIDE SEQUENCE</scope>
    <source>
        <tissue evidence="2">Brain</tissue>
    </source>
</reference>
<feature type="transmembrane region" description="Helical" evidence="1">
    <location>
        <begin position="12"/>
        <end position="36"/>
    </location>
</feature>